<keyword evidence="3" id="KW-0646">Protease inhibitor</keyword>
<evidence type="ECO:0000256" key="3">
    <source>
        <dbReference type="ARBA" id="ARBA00022690"/>
    </source>
</evidence>
<dbReference type="Proteomes" id="UP000053806">
    <property type="component" value="Unassembled WGS sequence"/>
</dbReference>
<dbReference type="InterPro" id="IPR042178">
    <property type="entry name" value="Serpin_sf_1"/>
</dbReference>
<dbReference type="PANTHER" id="PTHR11461:SF180">
    <property type="entry name" value="LEUKOCYTE ELASTASE INHIBITOR"/>
    <property type="match status" value="1"/>
</dbReference>
<keyword evidence="4" id="KW-0722">Serine protease inhibitor</keyword>
<proteinExistence type="predicted"/>
<evidence type="ECO:0000256" key="1">
    <source>
        <dbReference type="ARBA" id="ARBA00004496"/>
    </source>
</evidence>
<dbReference type="GO" id="GO:0004867">
    <property type="term" value="F:serine-type endopeptidase inhibitor activity"/>
    <property type="evidence" value="ECO:0007669"/>
    <property type="project" value="UniProtKB-KW"/>
</dbReference>
<dbReference type="InterPro" id="IPR036186">
    <property type="entry name" value="Serpin_sf"/>
</dbReference>
<evidence type="ECO:0000256" key="2">
    <source>
        <dbReference type="ARBA" id="ARBA00022490"/>
    </source>
</evidence>
<dbReference type="InterPro" id="IPR000215">
    <property type="entry name" value="Serpin_fam"/>
</dbReference>
<gene>
    <name evidence="6" type="ORF">N327_01277</name>
</gene>
<name>A0A093IJ23_FULGA</name>
<dbReference type="GO" id="GO:0005737">
    <property type="term" value="C:cytoplasm"/>
    <property type="evidence" value="ECO:0007669"/>
    <property type="project" value="UniProtKB-SubCell"/>
</dbReference>
<dbReference type="Pfam" id="PF00079">
    <property type="entry name" value="Serpin"/>
    <property type="match status" value="1"/>
</dbReference>
<dbReference type="InterPro" id="IPR023796">
    <property type="entry name" value="Serpin_dom"/>
</dbReference>
<accession>A0A093IJ23</accession>
<organism evidence="6 7">
    <name type="scientific">Fulmarus glacialis</name>
    <name type="common">Northern fulmar</name>
    <dbReference type="NCBI Taxonomy" id="30455"/>
    <lineage>
        <taxon>Eukaryota</taxon>
        <taxon>Metazoa</taxon>
        <taxon>Chordata</taxon>
        <taxon>Craniata</taxon>
        <taxon>Vertebrata</taxon>
        <taxon>Euteleostomi</taxon>
        <taxon>Archelosauria</taxon>
        <taxon>Archosauria</taxon>
        <taxon>Dinosauria</taxon>
        <taxon>Saurischia</taxon>
        <taxon>Theropoda</taxon>
        <taxon>Coelurosauria</taxon>
        <taxon>Aves</taxon>
        <taxon>Neognathae</taxon>
        <taxon>Neoaves</taxon>
        <taxon>Aequornithes</taxon>
        <taxon>Procellariiformes</taxon>
        <taxon>Procellariidae</taxon>
        <taxon>Fulmarus</taxon>
    </lineage>
</organism>
<reference evidence="6 7" key="1">
    <citation type="submission" date="2014-04" db="EMBL/GenBank/DDBJ databases">
        <title>Genome evolution of avian class.</title>
        <authorList>
            <person name="Zhang G."/>
            <person name="Li C."/>
        </authorList>
    </citation>
    <scope>NUCLEOTIDE SEQUENCE [LARGE SCALE GENOMIC DNA]</scope>
    <source>
        <strain evidence="6">BGI_N327</strain>
    </source>
</reference>
<dbReference type="EMBL" id="KK590169">
    <property type="protein sequence ID" value="KFV99586.1"/>
    <property type="molecule type" value="Genomic_DNA"/>
</dbReference>
<evidence type="ECO:0000259" key="5">
    <source>
        <dbReference type="Pfam" id="PF00079"/>
    </source>
</evidence>
<keyword evidence="2" id="KW-0963">Cytoplasm</keyword>
<comment type="subcellular location">
    <subcellularLocation>
        <location evidence="1">Cytoplasm</location>
    </subcellularLocation>
</comment>
<sequence>MGSLSAANAKFCLDFFKELSKVKRNENIFFSPLSISATLSIIQLGAGGNTAEEIEKVSAKKPEEPISQFQELLSVLGKAGATCSLSIANRLFGEVTFQFL</sequence>
<keyword evidence="7" id="KW-1185">Reference proteome</keyword>
<protein>
    <submittedName>
        <fullName evidence="6">Serpin B4</fullName>
    </submittedName>
</protein>
<dbReference type="SUPFAM" id="SSF56574">
    <property type="entry name" value="Serpins"/>
    <property type="match status" value="1"/>
</dbReference>
<dbReference type="GO" id="GO:0005615">
    <property type="term" value="C:extracellular space"/>
    <property type="evidence" value="ECO:0007669"/>
    <property type="project" value="InterPro"/>
</dbReference>
<feature type="non-terminal residue" evidence="6">
    <location>
        <position position="100"/>
    </location>
</feature>
<evidence type="ECO:0000256" key="4">
    <source>
        <dbReference type="ARBA" id="ARBA00022900"/>
    </source>
</evidence>
<feature type="domain" description="Serpin" evidence="5">
    <location>
        <begin position="7"/>
        <end position="99"/>
    </location>
</feature>
<dbReference type="AlphaFoldDB" id="A0A093IJ23"/>
<evidence type="ECO:0000313" key="6">
    <source>
        <dbReference type="EMBL" id="KFV99586.1"/>
    </source>
</evidence>
<dbReference type="PANTHER" id="PTHR11461">
    <property type="entry name" value="SERINE PROTEASE INHIBITOR, SERPIN"/>
    <property type="match status" value="1"/>
</dbReference>
<evidence type="ECO:0000313" key="7">
    <source>
        <dbReference type="Proteomes" id="UP000053806"/>
    </source>
</evidence>
<dbReference type="Gene3D" id="3.30.497.10">
    <property type="entry name" value="Antithrombin, subunit I, domain 2"/>
    <property type="match status" value="1"/>
</dbReference>